<keyword evidence="3" id="KW-1185">Reference proteome</keyword>
<dbReference type="AlphaFoldDB" id="A0A9D4KPD8"/>
<reference evidence="2" key="1">
    <citation type="journal article" date="2019" name="bioRxiv">
        <title>The Genome of the Zebra Mussel, Dreissena polymorpha: A Resource for Invasive Species Research.</title>
        <authorList>
            <person name="McCartney M.A."/>
            <person name="Auch B."/>
            <person name="Kono T."/>
            <person name="Mallez S."/>
            <person name="Zhang Y."/>
            <person name="Obille A."/>
            <person name="Becker A."/>
            <person name="Abrahante J.E."/>
            <person name="Garbe J."/>
            <person name="Badalamenti J.P."/>
            <person name="Herman A."/>
            <person name="Mangelson H."/>
            <person name="Liachko I."/>
            <person name="Sullivan S."/>
            <person name="Sone E.D."/>
            <person name="Koren S."/>
            <person name="Silverstein K.A.T."/>
            <person name="Beckman K.B."/>
            <person name="Gohl D.M."/>
        </authorList>
    </citation>
    <scope>NUCLEOTIDE SEQUENCE</scope>
    <source>
        <strain evidence="2">Duluth1</strain>
        <tissue evidence="2">Whole animal</tissue>
    </source>
</reference>
<protein>
    <submittedName>
        <fullName evidence="2">Uncharacterized protein</fullName>
    </submittedName>
</protein>
<organism evidence="2 3">
    <name type="scientific">Dreissena polymorpha</name>
    <name type="common">Zebra mussel</name>
    <name type="synonym">Mytilus polymorpha</name>
    <dbReference type="NCBI Taxonomy" id="45954"/>
    <lineage>
        <taxon>Eukaryota</taxon>
        <taxon>Metazoa</taxon>
        <taxon>Spiralia</taxon>
        <taxon>Lophotrochozoa</taxon>
        <taxon>Mollusca</taxon>
        <taxon>Bivalvia</taxon>
        <taxon>Autobranchia</taxon>
        <taxon>Heteroconchia</taxon>
        <taxon>Euheterodonta</taxon>
        <taxon>Imparidentia</taxon>
        <taxon>Neoheterodontei</taxon>
        <taxon>Myida</taxon>
        <taxon>Dreissenoidea</taxon>
        <taxon>Dreissenidae</taxon>
        <taxon>Dreissena</taxon>
    </lineage>
</organism>
<feature type="region of interest" description="Disordered" evidence="1">
    <location>
        <begin position="103"/>
        <end position="123"/>
    </location>
</feature>
<accession>A0A9D4KPD8</accession>
<gene>
    <name evidence="2" type="ORF">DPMN_116411</name>
</gene>
<evidence type="ECO:0000313" key="2">
    <source>
        <dbReference type="EMBL" id="KAH3842907.1"/>
    </source>
</evidence>
<evidence type="ECO:0000313" key="3">
    <source>
        <dbReference type="Proteomes" id="UP000828390"/>
    </source>
</evidence>
<proteinExistence type="predicted"/>
<evidence type="ECO:0000256" key="1">
    <source>
        <dbReference type="SAM" id="MobiDB-lite"/>
    </source>
</evidence>
<dbReference type="Proteomes" id="UP000828390">
    <property type="component" value="Unassembled WGS sequence"/>
</dbReference>
<reference evidence="2" key="2">
    <citation type="submission" date="2020-11" db="EMBL/GenBank/DDBJ databases">
        <authorList>
            <person name="McCartney M.A."/>
            <person name="Auch B."/>
            <person name="Kono T."/>
            <person name="Mallez S."/>
            <person name="Becker A."/>
            <person name="Gohl D.M."/>
            <person name="Silverstein K.A.T."/>
            <person name="Koren S."/>
            <person name="Bechman K.B."/>
            <person name="Herman A."/>
            <person name="Abrahante J.E."/>
            <person name="Garbe J."/>
        </authorList>
    </citation>
    <scope>NUCLEOTIDE SEQUENCE</scope>
    <source>
        <strain evidence="2">Duluth1</strain>
        <tissue evidence="2">Whole animal</tissue>
    </source>
</reference>
<name>A0A9D4KPD8_DREPO</name>
<sequence>MLKVINSGVRMSSLLNEQHCKEQKKNTILGAFKRQAELASTISPSEKFAKDISCPKATVKVTQTTFESFANSNTSDMFLKFASSKKEEGFSQSCSDYEMVAKHRTDGSKHDQHSMKTSIKQKTTNLNRVVDDVELDSSDYKW</sequence>
<feature type="compositionally biased region" description="Basic and acidic residues" evidence="1">
    <location>
        <begin position="103"/>
        <end position="114"/>
    </location>
</feature>
<dbReference type="EMBL" id="JAIWYP010000004">
    <property type="protein sequence ID" value="KAH3842907.1"/>
    <property type="molecule type" value="Genomic_DNA"/>
</dbReference>
<comment type="caution">
    <text evidence="2">The sequence shown here is derived from an EMBL/GenBank/DDBJ whole genome shotgun (WGS) entry which is preliminary data.</text>
</comment>